<name>A0A858RPS6_9BACT</name>
<dbReference type="Pfam" id="PF05988">
    <property type="entry name" value="DUF899"/>
    <property type="match status" value="1"/>
</dbReference>
<reference evidence="1 2" key="1">
    <citation type="submission" date="2020-04" db="EMBL/GenBank/DDBJ databases">
        <title>Luteolibacter sp. G-1-1-1 isolated from soil.</title>
        <authorList>
            <person name="Dahal R.H."/>
        </authorList>
    </citation>
    <scope>NUCLEOTIDE SEQUENCE [LARGE SCALE GENOMIC DNA]</scope>
    <source>
        <strain evidence="1 2">G-1-1-1</strain>
    </source>
</reference>
<dbReference type="KEGG" id="luo:HHL09_22040"/>
<dbReference type="RefSeq" id="WP_169456817.1">
    <property type="nucleotide sequence ID" value="NZ_CP051774.1"/>
</dbReference>
<gene>
    <name evidence="1" type="ORF">HHL09_22040</name>
</gene>
<dbReference type="SUPFAM" id="SSF52833">
    <property type="entry name" value="Thioredoxin-like"/>
    <property type="match status" value="1"/>
</dbReference>
<dbReference type="InterPro" id="IPR036249">
    <property type="entry name" value="Thioredoxin-like_sf"/>
</dbReference>
<proteinExistence type="predicted"/>
<dbReference type="Gene3D" id="3.40.30.10">
    <property type="entry name" value="Glutaredoxin"/>
    <property type="match status" value="1"/>
</dbReference>
<organism evidence="1 2">
    <name type="scientific">Luteolibacter luteus</name>
    <dbReference type="NCBI Taxonomy" id="2728835"/>
    <lineage>
        <taxon>Bacteria</taxon>
        <taxon>Pseudomonadati</taxon>
        <taxon>Verrucomicrobiota</taxon>
        <taxon>Verrucomicrobiia</taxon>
        <taxon>Verrucomicrobiales</taxon>
        <taxon>Verrucomicrobiaceae</taxon>
        <taxon>Luteolibacter</taxon>
    </lineage>
</organism>
<dbReference type="AlphaFoldDB" id="A0A858RPS6"/>
<evidence type="ECO:0000313" key="1">
    <source>
        <dbReference type="EMBL" id="QJE98349.1"/>
    </source>
</evidence>
<protein>
    <submittedName>
        <fullName evidence="1">DUF899 family protein</fullName>
    </submittedName>
</protein>
<dbReference type="InterPro" id="IPR010296">
    <property type="entry name" value="DUF899_thioredox"/>
</dbReference>
<accession>A0A858RPS6</accession>
<evidence type="ECO:0000313" key="2">
    <source>
        <dbReference type="Proteomes" id="UP000501812"/>
    </source>
</evidence>
<sequence length="200" mass="22391">MNEEIRALENEIYEMSKKLAALRKAAETEEVPDFTFQTLTGPVKLSSLFAGKDVLFVIHNMGQACRYCTLWADGLNAFLPHLEDRFSVVLLSKDSPEIQQRFAHSRGWRFRMASHAGSTYPADQTVTPGEPDMPGIVCFIREGSKILRKNSAEFGPGDQFCGIWPILSLAGLSDGDWIPQYSYWKRPTKEAMEDGGEGLP</sequence>
<dbReference type="EMBL" id="CP051774">
    <property type="protein sequence ID" value="QJE98349.1"/>
    <property type="molecule type" value="Genomic_DNA"/>
</dbReference>
<keyword evidence="2" id="KW-1185">Reference proteome</keyword>
<dbReference type="Proteomes" id="UP000501812">
    <property type="component" value="Chromosome"/>
</dbReference>